<dbReference type="Pfam" id="PF03659">
    <property type="entry name" value="Glyco_hydro_71"/>
    <property type="match status" value="1"/>
</dbReference>
<dbReference type="Gene3D" id="3.20.20.80">
    <property type="entry name" value="Glycosidases"/>
    <property type="match status" value="1"/>
</dbReference>
<keyword evidence="1" id="KW-0732">Signal</keyword>
<dbReference type="CDD" id="cd11577">
    <property type="entry name" value="GH71"/>
    <property type="match status" value="1"/>
</dbReference>
<dbReference type="eggNOG" id="ENOG502RZ85">
    <property type="taxonomic scope" value="Eukaryota"/>
</dbReference>
<dbReference type="OrthoDB" id="3257981at2759"/>
<reference evidence="2 3" key="1">
    <citation type="submission" date="2013-03" db="EMBL/GenBank/DDBJ databases">
        <title>The Genome Sequence of Cladophialophora psammophila CBS 110553.</title>
        <authorList>
            <consortium name="The Broad Institute Genomics Platform"/>
            <person name="Cuomo C."/>
            <person name="de Hoog S."/>
            <person name="Gorbushina A."/>
            <person name="Walker B."/>
            <person name="Young S.K."/>
            <person name="Zeng Q."/>
            <person name="Gargeya S."/>
            <person name="Fitzgerald M."/>
            <person name="Haas B."/>
            <person name="Abouelleil A."/>
            <person name="Allen A.W."/>
            <person name="Alvarado L."/>
            <person name="Arachchi H.M."/>
            <person name="Berlin A.M."/>
            <person name="Chapman S.B."/>
            <person name="Gainer-Dewar J."/>
            <person name="Goldberg J."/>
            <person name="Griggs A."/>
            <person name="Gujja S."/>
            <person name="Hansen M."/>
            <person name="Howarth C."/>
            <person name="Imamovic A."/>
            <person name="Ireland A."/>
            <person name="Larimer J."/>
            <person name="McCowan C."/>
            <person name="Murphy C."/>
            <person name="Pearson M."/>
            <person name="Poon T.W."/>
            <person name="Priest M."/>
            <person name="Roberts A."/>
            <person name="Saif S."/>
            <person name="Shea T."/>
            <person name="Sisk P."/>
            <person name="Sykes S."/>
            <person name="Wortman J."/>
            <person name="Nusbaum C."/>
            <person name="Birren B."/>
        </authorList>
    </citation>
    <scope>NUCLEOTIDE SEQUENCE [LARGE SCALE GENOMIC DNA]</scope>
    <source>
        <strain evidence="2 3">CBS 110553</strain>
    </source>
</reference>
<dbReference type="AlphaFoldDB" id="W9WPE6"/>
<dbReference type="HOGENOM" id="CLU_894304_0_0_1"/>
<evidence type="ECO:0000256" key="1">
    <source>
        <dbReference type="SAM" id="SignalP"/>
    </source>
</evidence>
<gene>
    <name evidence="2" type="ORF">A1O5_07135</name>
</gene>
<dbReference type="EMBL" id="AMGX01000010">
    <property type="protein sequence ID" value="EXJ70062.1"/>
    <property type="molecule type" value="Genomic_DNA"/>
</dbReference>
<dbReference type="Proteomes" id="UP000019471">
    <property type="component" value="Unassembled WGS sequence"/>
</dbReference>
<dbReference type="RefSeq" id="XP_007745914.1">
    <property type="nucleotide sequence ID" value="XM_007747724.1"/>
</dbReference>
<dbReference type="GO" id="GO:0051118">
    <property type="term" value="F:glucan endo-1,3-alpha-glucosidase activity"/>
    <property type="evidence" value="ECO:0007669"/>
    <property type="project" value="InterPro"/>
</dbReference>
<proteinExistence type="predicted"/>
<organism evidence="2 3">
    <name type="scientific">Cladophialophora psammophila CBS 110553</name>
    <dbReference type="NCBI Taxonomy" id="1182543"/>
    <lineage>
        <taxon>Eukaryota</taxon>
        <taxon>Fungi</taxon>
        <taxon>Dikarya</taxon>
        <taxon>Ascomycota</taxon>
        <taxon>Pezizomycotina</taxon>
        <taxon>Eurotiomycetes</taxon>
        <taxon>Chaetothyriomycetidae</taxon>
        <taxon>Chaetothyriales</taxon>
        <taxon>Herpotrichiellaceae</taxon>
        <taxon>Cladophialophora</taxon>
    </lineage>
</organism>
<accession>W9WPE6</accession>
<name>W9WPE6_9EURO</name>
<evidence type="ECO:0000313" key="2">
    <source>
        <dbReference type="EMBL" id="EXJ70062.1"/>
    </source>
</evidence>
<evidence type="ECO:0000313" key="3">
    <source>
        <dbReference type="Proteomes" id="UP000019471"/>
    </source>
</evidence>
<dbReference type="GeneID" id="19191841"/>
<sequence length="311" mass="33248">MLLLPLACLAFIGFASPILAQSGFAHVIVGNTYSYTQASWASDIAAATAAGIDGFALNIAYADTINSNGYVQAYVTAPDGRPYMMPVSPWFYTNLPLWSKNWLWRGDDLWHDRWDQVLDEQPAFVEILTWNDWGESHYIGPIPPTDSAIPDGAGPYVMNNPHDAWLKDLPHYIAAYKNTSRPDESHITFWYRLNPASGSACGAGTTCNTPTQGQVALSTQECDIDAVFFTAFVPDTAVATVNVTIGGSTQTVSAGTPGIFHSNVPFADLTGDVTVSVTTSDGTETGPVNGAPISTDCPGGNVNWNAWVGGS</sequence>
<feature type="signal peptide" evidence="1">
    <location>
        <begin position="1"/>
        <end position="20"/>
    </location>
</feature>
<comment type="caution">
    <text evidence="2">The sequence shown here is derived from an EMBL/GenBank/DDBJ whole genome shotgun (WGS) entry which is preliminary data.</text>
</comment>
<feature type="chain" id="PRO_5004933745" evidence="1">
    <location>
        <begin position="21"/>
        <end position="311"/>
    </location>
</feature>
<dbReference type="STRING" id="1182543.W9WPE6"/>
<dbReference type="InterPro" id="IPR005197">
    <property type="entry name" value="Glyco_hydro_71"/>
</dbReference>
<keyword evidence="3" id="KW-1185">Reference proteome</keyword>
<protein>
    <submittedName>
        <fullName evidence="2">Murein transglycosylase</fullName>
    </submittedName>
</protein>